<accession>A0A7X5RMP1</accession>
<comment type="caution">
    <text evidence="2">The sequence shown here is derived from an EMBL/GenBank/DDBJ whole genome shotgun (WGS) entry which is preliminary data.</text>
</comment>
<keyword evidence="1" id="KW-0732">Signal</keyword>
<sequence length="331" mass="35384">MTMINLYNCYSAMRVLSTSVLATGVLLTSSIAFAGERIDRTLDSGATPKLDIEHVNGNTDIKVWDKPQVRVVGELSDRTEEFIFEVRGDVVIIHVEVNSMGKDWWEKNDEGDTLTIYVPTASDVNYSAVNADVTIEGVTQSASIDVVNGDVDITNTGKRVKASSVNGDINLSRVYGRLDADTINGEITATHEGQMAVSFASVNGRITATTSSPDVTVETVNGQSTLSLQSIDSLSINTVNGRSTASLNLNPDGQLKANSVGGKIDLTFQPNVSAQFDIEAHAGGDIDNRISDDKVGSPKFGPSKWLRFMNNGGAANVDISTVHGTIVIDQQ</sequence>
<name>A0A7X5RMP1_9ALTE</name>
<evidence type="ECO:0000313" key="3">
    <source>
        <dbReference type="Proteomes" id="UP000470213"/>
    </source>
</evidence>
<gene>
    <name evidence="2" type="ORF">GTH32_18740</name>
</gene>
<dbReference type="Proteomes" id="UP000470213">
    <property type="component" value="Unassembled WGS sequence"/>
</dbReference>
<evidence type="ECO:0000313" key="2">
    <source>
        <dbReference type="EMBL" id="NDV93212.1"/>
    </source>
</evidence>
<proteinExistence type="predicted"/>
<organism evidence="2 3">
    <name type="scientific">Alteromonas profundi</name>
    <dbReference type="NCBI Taxonomy" id="2696062"/>
    <lineage>
        <taxon>Bacteria</taxon>
        <taxon>Pseudomonadati</taxon>
        <taxon>Pseudomonadota</taxon>
        <taxon>Gammaproteobacteria</taxon>
        <taxon>Alteromonadales</taxon>
        <taxon>Alteromonadaceae</taxon>
        <taxon>Alteromonas/Salinimonas group</taxon>
        <taxon>Alteromonas</taxon>
    </lineage>
</organism>
<feature type="signal peptide" evidence="1">
    <location>
        <begin position="1"/>
        <end position="34"/>
    </location>
</feature>
<dbReference type="EMBL" id="JAAAWN010000051">
    <property type="protein sequence ID" value="NDV93212.1"/>
    <property type="molecule type" value="Genomic_DNA"/>
</dbReference>
<evidence type="ECO:0000256" key="1">
    <source>
        <dbReference type="SAM" id="SignalP"/>
    </source>
</evidence>
<protein>
    <submittedName>
        <fullName evidence="2">DUF4097 family beta strand repeat protein</fullName>
    </submittedName>
</protein>
<feature type="chain" id="PRO_5030696450" evidence="1">
    <location>
        <begin position="35"/>
        <end position="331"/>
    </location>
</feature>
<keyword evidence="3" id="KW-1185">Reference proteome</keyword>
<reference evidence="2 3" key="1">
    <citation type="submission" date="2020-01" db="EMBL/GenBank/DDBJ databases">
        <authorList>
            <person name="Chen J."/>
            <person name="Zhu S."/>
            <person name="Yang J."/>
        </authorList>
    </citation>
    <scope>NUCLEOTIDE SEQUENCE [LARGE SCALE GENOMIC DNA]</scope>
    <source>
        <strain evidence="2 3">345S023</strain>
    </source>
</reference>
<dbReference type="AlphaFoldDB" id="A0A7X5RMP1"/>